<dbReference type="InterPro" id="IPR013216">
    <property type="entry name" value="Methyltransf_11"/>
</dbReference>
<keyword evidence="2" id="KW-0489">Methyltransferase</keyword>
<organism evidence="2">
    <name type="scientific">Candidatus Actinomarina minuta</name>
    <dbReference type="NCBI Taxonomy" id="1389454"/>
    <lineage>
        <taxon>Bacteria</taxon>
        <taxon>Bacillati</taxon>
        <taxon>Actinomycetota</taxon>
        <taxon>Actinomycetes</taxon>
        <taxon>Candidatus Actinomarinidae</taxon>
        <taxon>Candidatus Actinomarinales</taxon>
        <taxon>Candidatus Actinomarineae</taxon>
        <taxon>Candidatus Actinomarinaceae</taxon>
        <taxon>Candidatus Actinomarina</taxon>
    </lineage>
</organism>
<keyword evidence="2" id="KW-0808">Transferase</keyword>
<proteinExistence type="predicted"/>
<dbReference type="AlphaFoldDB" id="S5DML8"/>
<dbReference type="SUPFAM" id="SSF53335">
    <property type="entry name" value="S-adenosyl-L-methionine-dependent methyltransferases"/>
    <property type="match status" value="1"/>
</dbReference>
<dbReference type="InterPro" id="IPR052356">
    <property type="entry name" value="Thiol_S-MT"/>
</dbReference>
<sequence>MKKVAFKFFTYVSIFLILPILKLFGKKYYETNVVPKLLTILCNTKPNHYQRKKVVPLATGDVVEIGVGPGLNLQYYNIENVNKVIGIDPSGELNKIAKKNADKVNLDIEFNLSSAESIDLPTSSVDSVVCTFSLCSIPDPNKALNEIYRILKPGGKYFFCEHGISPDISTRVFQNVTNIFYPKLSGGCHANRDIPKLITDAGLNIVEKDTMYLPGSVKFLGYNYWGLAVR</sequence>
<dbReference type="Pfam" id="PF08241">
    <property type="entry name" value="Methyltransf_11"/>
    <property type="match status" value="1"/>
</dbReference>
<dbReference type="Gene3D" id="3.40.50.150">
    <property type="entry name" value="Vaccinia Virus protein VP39"/>
    <property type="match status" value="1"/>
</dbReference>
<dbReference type="InterPro" id="IPR029063">
    <property type="entry name" value="SAM-dependent_MTases_sf"/>
</dbReference>
<dbReference type="GO" id="GO:0032259">
    <property type="term" value="P:methylation"/>
    <property type="evidence" value="ECO:0007669"/>
    <property type="project" value="UniProtKB-KW"/>
</dbReference>
<evidence type="ECO:0000259" key="1">
    <source>
        <dbReference type="Pfam" id="PF08241"/>
    </source>
</evidence>
<dbReference type="EMBL" id="KC811108">
    <property type="protein sequence ID" value="AGQ18693.1"/>
    <property type="molecule type" value="Genomic_DNA"/>
</dbReference>
<dbReference type="PANTHER" id="PTHR45036:SF1">
    <property type="entry name" value="METHYLTRANSFERASE LIKE 7A"/>
    <property type="match status" value="1"/>
</dbReference>
<dbReference type="CDD" id="cd02440">
    <property type="entry name" value="AdoMet_MTases"/>
    <property type="match status" value="1"/>
</dbReference>
<name>S5DML8_9ACTN</name>
<protein>
    <submittedName>
        <fullName evidence="2">Methyltransferase type 11</fullName>
    </submittedName>
</protein>
<dbReference type="PANTHER" id="PTHR45036">
    <property type="entry name" value="METHYLTRANSFERASE LIKE 7B"/>
    <property type="match status" value="1"/>
</dbReference>
<dbReference type="GO" id="GO:0008757">
    <property type="term" value="F:S-adenosylmethionine-dependent methyltransferase activity"/>
    <property type="evidence" value="ECO:0007669"/>
    <property type="project" value="InterPro"/>
</dbReference>
<feature type="domain" description="Methyltransferase type 11" evidence="1">
    <location>
        <begin position="63"/>
        <end position="159"/>
    </location>
</feature>
<accession>S5DML8</accession>
<evidence type="ECO:0000313" key="2">
    <source>
        <dbReference type="EMBL" id="AGQ18693.1"/>
    </source>
</evidence>
<reference evidence="2" key="1">
    <citation type="journal article" date="2013" name="Sci. Rep.">
        <title>Metagenomics uncovers a new group of low GC and ultra-small marine Actinobacteria.</title>
        <authorList>
            <person name="Ghai R."/>
            <person name="Mizuno C.M."/>
            <person name="Picazo A."/>
            <person name="Camacho A."/>
            <person name="Rodriguez-Valera F."/>
        </authorList>
    </citation>
    <scope>NUCLEOTIDE SEQUENCE</scope>
</reference>